<accession>A0ABX6P4E0</accession>
<dbReference type="PANTHER" id="PTHR12919:SF20">
    <property type="entry name" value="SMALL RIBOSOMAL SUBUNIT PROTEIN BS16M"/>
    <property type="match status" value="1"/>
</dbReference>
<evidence type="ECO:0000313" key="4">
    <source>
        <dbReference type="EMBL" id="QJW84006.1"/>
    </source>
</evidence>
<evidence type="ECO:0000313" key="5">
    <source>
        <dbReference type="Proteomes" id="UP000500826"/>
    </source>
</evidence>
<dbReference type="InterPro" id="IPR000307">
    <property type="entry name" value="Ribosomal_bS16"/>
</dbReference>
<reference evidence="4 5" key="2">
    <citation type="submission" date="2020-05" db="EMBL/GenBank/DDBJ databases">
        <authorList>
            <person name="Khan S.A."/>
            <person name="Jeon C.O."/>
            <person name="Chun B.H."/>
        </authorList>
    </citation>
    <scope>NUCLEOTIDE SEQUENCE [LARGE SCALE GENOMIC DNA]</scope>
    <source>
        <strain evidence="4 5">H242</strain>
    </source>
</reference>
<name>A0ABX6P4E0_9BURK</name>
<dbReference type="Proteomes" id="UP000500826">
    <property type="component" value="Chromosome"/>
</dbReference>
<evidence type="ECO:0000256" key="3">
    <source>
        <dbReference type="HAMAP-Rule" id="MF_00385"/>
    </source>
</evidence>
<dbReference type="Pfam" id="PF00886">
    <property type="entry name" value="Ribosomal_S16"/>
    <property type="match status" value="1"/>
</dbReference>
<comment type="similarity">
    <text evidence="3">Belongs to the bacterial ribosomal protein bS16 family.</text>
</comment>
<gene>
    <name evidence="3 4" type="primary">rpsP</name>
    <name evidence="4" type="ORF">HK414_08900</name>
</gene>
<dbReference type="InterPro" id="IPR023803">
    <property type="entry name" value="Ribosomal_bS16_dom_sf"/>
</dbReference>
<dbReference type="SUPFAM" id="SSF54565">
    <property type="entry name" value="Ribosomal protein S16"/>
    <property type="match status" value="1"/>
</dbReference>
<proteinExistence type="inferred from homology"/>
<sequence length="91" mass="10087">MVVIRLSRGGSKHRPFYNIVVADKRVRRDGRFIERLGFYNPTARGGEEQLRVAHDRLTYWRSVGARASPTVERILKNAPVAAPAAAEAAAA</sequence>
<dbReference type="PANTHER" id="PTHR12919">
    <property type="entry name" value="30S RIBOSOMAL PROTEIN S16"/>
    <property type="match status" value="1"/>
</dbReference>
<dbReference type="HAMAP" id="MF_00385">
    <property type="entry name" value="Ribosomal_bS16"/>
    <property type="match status" value="1"/>
</dbReference>
<keyword evidence="2 3" id="KW-0687">Ribonucleoprotein</keyword>
<reference evidence="4 5" key="1">
    <citation type="submission" date="2020-05" db="EMBL/GenBank/DDBJ databases">
        <title>Ramlibacter rhizophilus sp. nov., isolated from rhizosphere soil of national flower Mugunghwa from South Korea.</title>
        <authorList>
            <person name="Zheng-Fei Y."/>
            <person name="Huan T."/>
        </authorList>
    </citation>
    <scope>NUCLEOTIDE SEQUENCE [LARGE SCALE GENOMIC DNA]</scope>
    <source>
        <strain evidence="4 5">H242</strain>
    </source>
</reference>
<evidence type="ECO:0000256" key="2">
    <source>
        <dbReference type="ARBA" id="ARBA00023274"/>
    </source>
</evidence>
<evidence type="ECO:0000256" key="1">
    <source>
        <dbReference type="ARBA" id="ARBA00022980"/>
    </source>
</evidence>
<organism evidence="4 5">
    <name type="scientific">Ramlibacter terrae</name>
    <dbReference type="NCBI Taxonomy" id="2732511"/>
    <lineage>
        <taxon>Bacteria</taxon>
        <taxon>Pseudomonadati</taxon>
        <taxon>Pseudomonadota</taxon>
        <taxon>Betaproteobacteria</taxon>
        <taxon>Burkholderiales</taxon>
        <taxon>Comamonadaceae</taxon>
        <taxon>Ramlibacter</taxon>
    </lineage>
</organism>
<dbReference type="EMBL" id="CP053418">
    <property type="protein sequence ID" value="QJW84006.1"/>
    <property type="molecule type" value="Genomic_DNA"/>
</dbReference>
<dbReference type="Gene3D" id="3.30.1320.10">
    <property type="match status" value="1"/>
</dbReference>
<dbReference type="GO" id="GO:0005840">
    <property type="term" value="C:ribosome"/>
    <property type="evidence" value="ECO:0007669"/>
    <property type="project" value="UniProtKB-KW"/>
</dbReference>
<keyword evidence="5" id="KW-1185">Reference proteome</keyword>
<keyword evidence="1 3" id="KW-0689">Ribosomal protein</keyword>
<dbReference type="NCBIfam" id="TIGR00002">
    <property type="entry name" value="S16"/>
    <property type="match status" value="1"/>
</dbReference>
<protein>
    <recommendedName>
        <fullName evidence="3">Small ribosomal subunit protein bS16</fullName>
    </recommendedName>
</protein>